<gene>
    <name evidence="1" type="ORF">Taro_046478</name>
</gene>
<dbReference type="EMBL" id="NMUH01005731">
    <property type="protein sequence ID" value="MQM13553.1"/>
    <property type="molecule type" value="Genomic_DNA"/>
</dbReference>
<name>A0A843WQ17_COLES</name>
<evidence type="ECO:0000313" key="1">
    <source>
        <dbReference type="EMBL" id="MQM13553.1"/>
    </source>
</evidence>
<proteinExistence type="predicted"/>
<evidence type="ECO:0000313" key="2">
    <source>
        <dbReference type="Proteomes" id="UP000652761"/>
    </source>
</evidence>
<sequence>MEVWTRVEGKTSVDPPDRCDFSAAAGCTSSRGDGAVIVLPVAGSGFPSISCASPSGYGAWSTIGLHSRRWLSSGSGSSEALDIFWSFCASSGIRLGSVYASFFYGS</sequence>
<keyword evidence="2" id="KW-1185">Reference proteome</keyword>
<dbReference type="Proteomes" id="UP000652761">
    <property type="component" value="Unassembled WGS sequence"/>
</dbReference>
<feature type="non-terminal residue" evidence="1">
    <location>
        <position position="1"/>
    </location>
</feature>
<reference evidence="1" key="1">
    <citation type="submission" date="2017-07" db="EMBL/GenBank/DDBJ databases">
        <title>Taro Niue Genome Assembly and Annotation.</title>
        <authorList>
            <person name="Atibalentja N."/>
            <person name="Keating K."/>
            <person name="Fields C.J."/>
        </authorList>
    </citation>
    <scope>NUCLEOTIDE SEQUENCE</scope>
    <source>
        <strain evidence="1">Niue_2</strain>
        <tissue evidence="1">Leaf</tissue>
    </source>
</reference>
<dbReference type="AlphaFoldDB" id="A0A843WQ17"/>
<comment type="caution">
    <text evidence="1">The sequence shown here is derived from an EMBL/GenBank/DDBJ whole genome shotgun (WGS) entry which is preliminary data.</text>
</comment>
<protein>
    <submittedName>
        <fullName evidence="1">Uncharacterized protein</fullName>
    </submittedName>
</protein>
<organism evidence="1 2">
    <name type="scientific">Colocasia esculenta</name>
    <name type="common">Wild taro</name>
    <name type="synonym">Arum esculentum</name>
    <dbReference type="NCBI Taxonomy" id="4460"/>
    <lineage>
        <taxon>Eukaryota</taxon>
        <taxon>Viridiplantae</taxon>
        <taxon>Streptophyta</taxon>
        <taxon>Embryophyta</taxon>
        <taxon>Tracheophyta</taxon>
        <taxon>Spermatophyta</taxon>
        <taxon>Magnoliopsida</taxon>
        <taxon>Liliopsida</taxon>
        <taxon>Araceae</taxon>
        <taxon>Aroideae</taxon>
        <taxon>Colocasieae</taxon>
        <taxon>Colocasia</taxon>
    </lineage>
</organism>
<accession>A0A843WQ17</accession>